<dbReference type="EMBL" id="JAFLVR010000008">
    <property type="protein sequence ID" value="MBO0451341.1"/>
    <property type="molecule type" value="Genomic_DNA"/>
</dbReference>
<dbReference type="Proteomes" id="UP000664495">
    <property type="component" value="Unassembled WGS sequence"/>
</dbReference>
<dbReference type="RefSeq" id="WP_207107155.1">
    <property type="nucleotide sequence ID" value="NZ_JAFLVR010000008.1"/>
</dbReference>
<accession>A0ABS3HD07</accession>
<evidence type="ECO:0000313" key="3">
    <source>
        <dbReference type="Proteomes" id="UP000664495"/>
    </source>
</evidence>
<dbReference type="Pfam" id="PF05043">
    <property type="entry name" value="Mga"/>
    <property type="match status" value="1"/>
</dbReference>
<gene>
    <name evidence="2" type="ORF">JZO85_03620</name>
</gene>
<dbReference type="InterPro" id="IPR007737">
    <property type="entry name" value="Mga_HTH"/>
</dbReference>
<name>A0ABS3HD07_9ENTE</name>
<proteinExistence type="predicted"/>
<reference evidence="2 3" key="1">
    <citation type="submission" date="2021-03" db="EMBL/GenBank/DDBJ databases">
        <title>Enterococcal diversity collection.</title>
        <authorList>
            <person name="Gilmore M.S."/>
            <person name="Schwartzman J."/>
            <person name="Van Tyne D."/>
            <person name="Martin M."/>
            <person name="Earl A.M."/>
            <person name="Manson A.L."/>
            <person name="Straub T."/>
            <person name="Salamzade R."/>
            <person name="Saavedra J."/>
            <person name="Lebreton F."/>
            <person name="Prichula J."/>
            <person name="Schaufler K."/>
            <person name="Gaca A."/>
            <person name="Sgardioli B."/>
            <person name="Wagenaar J."/>
            <person name="Strong T."/>
        </authorList>
    </citation>
    <scope>NUCLEOTIDE SEQUENCE [LARGE SCALE GENOMIC DNA]</scope>
    <source>
        <strain evidence="2 3">MJM16</strain>
    </source>
</reference>
<organism evidence="2 3">
    <name type="scientific">Candidatus Enterococcus murrayae</name>
    <dbReference type="NCBI Taxonomy" id="2815321"/>
    <lineage>
        <taxon>Bacteria</taxon>
        <taxon>Bacillati</taxon>
        <taxon>Bacillota</taxon>
        <taxon>Bacilli</taxon>
        <taxon>Lactobacillales</taxon>
        <taxon>Enterococcaceae</taxon>
        <taxon>Enterococcus</taxon>
    </lineage>
</organism>
<keyword evidence="3" id="KW-1185">Reference proteome</keyword>
<feature type="domain" description="Mga helix-turn-helix" evidence="1">
    <location>
        <begin position="77"/>
        <end position="158"/>
    </location>
</feature>
<evidence type="ECO:0000259" key="1">
    <source>
        <dbReference type="Pfam" id="PF05043"/>
    </source>
</evidence>
<sequence length="388" mass="45514">MKSILLSDESKKKLEIFFEMNKLEDGRYPISSVIKLFRFSKNTVYQLLEKIAADLESLFGYELFDKNGKIIWSKKAFDMNRYNQFLLRKSLPYNFILFILLHPGKTLDDFCSANFISTSTIRRTLQPFLTFLKKFEIKINLSSMRLEGNEYEIRMMFHTILWACSLGQGILEVEEVTQKEAAVLKQLGIADCSYINNDDILTILLIAKLRIQGGFPEKSSLPVDDFIPSKTINILTDYLSNFVPSNTYLETEVRSLAFQLYFSNLYYHKDDVRVKDLSSYYLEKKGDGKFIPIIDRLFKRVDLKVQQDTMLPLVNLISIFFSFSLNHRPLPWMKEFSNYEVLFPNFTPRRSCLWKPFSRKFQPRKDLSGFLIILTSSINTFTMSYRLM</sequence>
<comment type="caution">
    <text evidence="2">The sequence shown here is derived from an EMBL/GenBank/DDBJ whole genome shotgun (WGS) entry which is preliminary data.</text>
</comment>
<dbReference type="Gene3D" id="1.10.10.10">
    <property type="entry name" value="Winged helix-like DNA-binding domain superfamily/Winged helix DNA-binding domain"/>
    <property type="match status" value="1"/>
</dbReference>
<protein>
    <submittedName>
        <fullName evidence="2">Helix-turn-helix domain-containing protein</fullName>
    </submittedName>
</protein>
<evidence type="ECO:0000313" key="2">
    <source>
        <dbReference type="EMBL" id="MBO0451341.1"/>
    </source>
</evidence>
<dbReference type="InterPro" id="IPR036388">
    <property type="entry name" value="WH-like_DNA-bd_sf"/>
</dbReference>